<dbReference type="GO" id="GO:0006888">
    <property type="term" value="P:endoplasmic reticulum to Golgi vesicle-mediated transport"/>
    <property type="evidence" value="ECO:0007669"/>
    <property type="project" value="InterPro"/>
</dbReference>
<reference evidence="13" key="1">
    <citation type="submission" date="2012-12" db="EMBL/GenBank/DDBJ databases">
        <title>Identification and characterization of a phenylalanine ammonia-lyase gene family in Isatis indigotica Fort.</title>
        <authorList>
            <person name="Liu Q."/>
            <person name="Chen J."/>
            <person name="Zhou X."/>
            <person name="Di P."/>
            <person name="Xiao Y."/>
            <person name="Xuan H."/>
            <person name="Zhang L."/>
            <person name="Chen W."/>
        </authorList>
    </citation>
    <scope>NUCLEOTIDE SEQUENCE</scope>
    <source>
        <tissue evidence="13">Salivary gland</tissue>
    </source>
</reference>
<keyword evidence="5 12" id="KW-0812">Transmembrane</keyword>
<dbReference type="GO" id="GO:0005797">
    <property type="term" value="C:Golgi medial cisterna"/>
    <property type="evidence" value="ECO:0007669"/>
    <property type="project" value="TreeGrafter"/>
</dbReference>
<organism evidence="13">
    <name type="scientific">Ixodes ricinus</name>
    <name type="common">Common tick</name>
    <name type="synonym">Acarus ricinus</name>
    <dbReference type="NCBI Taxonomy" id="34613"/>
    <lineage>
        <taxon>Eukaryota</taxon>
        <taxon>Metazoa</taxon>
        <taxon>Ecdysozoa</taxon>
        <taxon>Arthropoda</taxon>
        <taxon>Chelicerata</taxon>
        <taxon>Arachnida</taxon>
        <taxon>Acari</taxon>
        <taxon>Parasitiformes</taxon>
        <taxon>Ixodida</taxon>
        <taxon>Ixodoidea</taxon>
        <taxon>Ixodidae</taxon>
        <taxon>Ixodinae</taxon>
        <taxon>Ixodes</taxon>
    </lineage>
</organism>
<keyword evidence="9 10" id="KW-0472">Membrane</keyword>
<sequence length="244" mass="27665">MASAGGYTLEDLRKQARHLENEIDLKLVSFSKLGTGLGSRDVKSDGLDTAPLLSSDHMFETMTLEIEQLLSKLGDVNDQMSQGQQLPFGQHAPGGATVVHTLQRHRDILQDYAREFQKTRANVQAQRQRDLLLGSVRKDIESYKNSSSLSRRSDGFLKEHEHLRNSDRMVHDQINIAMRTKDELMSQRNALKAIQTKMTTLANDRFPMINSLVQRINLRKRRDSIIVGLLIGTCTVLLLLYITH</sequence>
<evidence type="ECO:0000256" key="7">
    <source>
        <dbReference type="ARBA" id="ARBA00022989"/>
    </source>
</evidence>
<comment type="subunit">
    <text evidence="10">Component of several multiprotein Golgi SNARE complexes.</text>
</comment>
<comment type="function">
    <text evidence="10">Involved in transport from the ER to the Golgi apparatus as well as in intra-Golgi transport. It belongs to a super-family of proteins called t-SNAREs or soluble NSF (N-ethylmaleimide-sensitive factor) attachment protein receptor.</text>
</comment>
<evidence type="ECO:0000256" key="11">
    <source>
        <dbReference type="SAM" id="Coils"/>
    </source>
</evidence>
<evidence type="ECO:0000256" key="10">
    <source>
        <dbReference type="PIRNR" id="PIRNR027109"/>
    </source>
</evidence>
<comment type="similarity">
    <text evidence="2 10">Belongs to the GOSR1 family.</text>
</comment>
<dbReference type="GO" id="GO:0015031">
    <property type="term" value="P:protein transport"/>
    <property type="evidence" value="ECO:0007669"/>
    <property type="project" value="UniProtKB-KW"/>
</dbReference>
<evidence type="ECO:0000256" key="5">
    <source>
        <dbReference type="ARBA" id="ARBA00022692"/>
    </source>
</evidence>
<evidence type="ECO:0000256" key="8">
    <source>
        <dbReference type="ARBA" id="ARBA00023034"/>
    </source>
</evidence>
<evidence type="ECO:0000256" key="2">
    <source>
        <dbReference type="ARBA" id="ARBA00008473"/>
    </source>
</evidence>
<dbReference type="CDD" id="cd15864">
    <property type="entry name" value="SNARE_GS28"/>
    <property type="match status" value="1"/>
</dbReference>
<dbReference type="AlphaFoldDB" id="A0A0K8R7M3"/>
<dbReference type="GO" id="GO:0031201">
    <property type="term" value="C:SNARE complex"/>
    <property type="evidence" value="ECO:0007669"/>
    <property type="project" value="TreeGrafter"/>
</dbReference>
<evidence type="ECO:0000256" key="12">
    <source>
        <dbReference type="SAM" id="Phobius"/>
    </source>
</evidence>
<dbReference type="PANTHER" id="PTHR21094:SF2">
    <property type="entry name" value="GOLGI SNAP RECEPTOR COMPLEX MEMBER 1"/>
    <property type="match status" value="1"/>
</dbReference>
<dbReference type="GO" id="GO:0005801">
    <property type="term" value="C:cis-Golgi network"/>
    <property type="evidence" value="ECO:0007669"/>
    <property type="project" value="InterPro"/>
</dbReference>
<comment type="subcellular location">
    <subcellularLocation>
        <location evidence="1">Golgi apparatus membrane</location>
        <topology evidence="1">Single-pass type IV membrane protein</topology>
    </subcellularLocation>
</comment>
<keyword evidence="10" id="KW-0931">ER-Golgi transport</keyword>
<evidence type="ECO:0000313" key="13">
    <source>
        <dbReference type="EMBL" id="JAA67076.1"/>
    </source>
</evidence>
<keyword evidence="11" id="KW-0175">Coiled coil</keyword>
<name>A0A0K8R7M3_IXORI</name>
<dbReference type="EMBL" id="GADI01006732">
    <property type="protein sequence ID" value="JAA67076.1"/>
    <property type="molecule type" value="mRNA"/>
</dbReference>
<dbReference type="PANTHER" id="PTHR21094">
    <property type="entry name" value="GOS-28 SNARE- RELATED"/>
    <property type="match status" value="1"/>
</dbReference>
<evidence type="ECO:0000256" key="6">
    <source>
        <dbReference type="ARBA" id="ARBA00022927"/>
    </source>
</evidence>
<evidence type="ECO:0000256" key="3">
    <source>
        <dbReference type="ARBA" id="ARBA00015612"/>
    </source>
</evidence>
<feature type="transmembrane region" description="Helical" evidence="12">
    <location>
        <begin position="225"/>
        <end position="243"/>
    </location>
</feature>
<evidence type="ECO:0000256" key="9">
    <source>
        <dbReference type="ARBA" id="ARBA00023136"/>
    </source>
</evidence>
<keyword evidence="6 10" id="KW-0653">Protein transport</keyword>
<feature type="coiled-coil region" evidence="11">
    <location>
        <begin position="102"/>
        <end position="129"/>
    </location>
</feature>
<accession>A0A0K8R7M3</accession>
<evidence type="ECO:0000256" key="4">
    <source>
        <dbReference type="ARBA" id="ARBA00022448"/>
    </source>
</evidence>
<proteinExistence type="evidence at transcript level"/>
<dbReference type="GO" id="GO:0005484">
    <property type="term" value="F:SNAP receptor activity"/>
    <property type="evidence" value="ECO:0007669"/>
    <property type="project" value="TreeGrafter"/>
</dbReference>
<dbReference type="Pfam" id="PF12352">
    <property type="entry name" value="V-SNARE_C"/>
    <property type="match status" value="1"/>
</dbReference>
<dbReference type="PIRSF" id="PIRSF027109">
    <property type="entry name" value="Golgi_SNARE"/>
    <property type="match status" value="1"/>
</dbReference>
<evidence type="ECO:0000256" key="1">
    <source>
        <dbReference type="ARBA" id="ARBA00004409"/>
    </source>
</evidence>
<dbReference type="GO" id="GO:0000139">
    <property type="term" value="C:Golgi membrane"/>
    <property type="evidence" value="ECO:0007669"/>
    <property type="project" value="UniProtKB-SubCell"/>
</dbReference>
<keyword evidence="7 12" id="KW-1133">Transmembrane helix</keyword>
<dbReference type="InterPro" id="IPR023601">
    <property type="entry name" value="Golgi_SNAP_su1"/>
</dbReference>
<keyword evidence="4 10" id="KW-0813">Transport</keyword>
<dbReference type="GO" id="GO:0006906">
    <property type="term" value="P:vesicle fusion"/>
    <property type="evidence" value="ECO:0007669"/>
    <property type="project" value="TreeGrafter"/>
</dbReference>
<dbReference type="GO" id="GO:0048219">
    <property type="term" value="P:inter-Golgi cisterna vesicle-mediated transport"/>
    <property type="evidence" value="ECO:0007669"/>
    <property type="project" value="TreeGrafter"/>
</dbReference>
<protein>
    <recommendedName>
        <fullName evidence="3 10">Golgi SNAP receptor complex member 1</fullName>
    </recommendedName>
</protein>
<keyword evidence="8 10" id="KW-0333">Golgi apparatus</keyword>